<dbReference type="Pfam" id="PF07686">
    <property type="entry name" value="V-set"/>
    <property type="match status" value="1"/>
</dbReference>
<dbReference type="InParanoid" id="M3XYG3"/>
<keyword evidence="2" id="KW-0732">Signal</keyword>
<keyword evidence="1" id="KW-1133">Transmembrane helix</keyword>
<dbReference type="GO" id="GO:0045591">
    <property type="term" value="P:positive regulation of regulatory T cell differentiation"/>
    <property type="evidence" value="ECO:0007669"/>
    <property type="project" value="Ensembl"/>
</dbReference>
<dbReference type="HOGENOM" id="CLU_078121_0_0_1"/>
<keyword evidence="1" id="KW-0472">Membrane</keyword>
<proteinExistence type="predicted"/>
<feature type="domain" description="Ig-like" evidence="3">
    <location>
        <begin position="29"/>
        <end position="147"/>
    </location>
</feature>
<dbReference type="EMBL" id="AEYP01073293">
    <property type="status" value="NOT_ANNOTATED_CDS"/>
    <property type="molecule type" value="Genomic_DNA"/>
</dbReference>
<dbReference type="PROSITE" id="PS50835">
    <property type="entry name" value="IG_LIKE"/>
    <property type="match status" value="1"/>
</dbReference>
<dbReference type="GO" id="GO:0042802">
    <property type="term" value="F:identical protein binding"/>
    <property type="evidence" value="ECO:0007669"/>
    <property type="project" value="Ensembl"/>
</dbReference>
<name>M3XYG3_MUSPF</name>
<dbReference type="GO" id="GO:0005886">
    <property type="term" value="C:plasma membrane"/>
    <property type="evidence" value="ECO:0007669"/>
    <property type="project" value="Ensembl"/>
</dbReference>
<dbReference type="STRING" id="9669.ENSMPUP00000004114"/>
<keyword evidence="1" id="KW-0812">Transmembrane</keyword>
<dbReference type="GO" id="GO:0010628">
    <property type="term" value="P:positive regulation of gene expression"/>
    <property type="evidence" value="ECO:0007669"/>
    <property type="project" value="Ensembl"/>
</dbReference>
<evidence type="ECO:0000259" key="3">
    <source>
        <dbReference type="PROSITE" id="PS50835"/>
    </source>
</evidence>
<dbReference type="Gene3D" id="2.60.40.10">
    <property type="entry name" value="Immunoglobulins"/>
    <property type="match status" value="1"/>
</dbReference>
<protein>
    <submittedName>
        <fullName evidence="4">V-set immunoregulatory receptor</fullName>
    </submittedName>
</protein>
<feature type="chain" id="PRO_5004044074" evidence="2">
    <location>
        <begin position="33"/>
        <end position="290"/>
    </location>
</feature>
<dbReference type="InterPro" id="IPR003599">
    <property type="entry name" value="Ig_sub"/>
</dbReference>
<dbReference type="PANTHER" id="PTHR44819:SF1">
    <property type="entry name" value="V-TYPE IMMUNOGLOBULIN DOMAIN-CONTAINING SUPPRESSOR OF T-CELL ACTIVATION"/>
    <property type="match status" value="1"/>
</dbReference>
<dbReference type="PANTHER" id="PTHR44819">
    <property type="entry name" value="V-TYPE IMMUNOGLOBULIN DOMAIN-CONTAINING SUPPRESSOR OF T-CELL ACTIVATION"/>
    <property type="match status" value="1"/>
</dbReference>
<feature type="transmembrane region" description="Helical" evidence="1">
    <location>
        <begin position="192"/>
        <end position="215"/>
    </location>
</feature>
<dbReference type="GO" id="GO:0031638">
    <property type="term" value="P:zymogen activation"/>
    <property type="evidence" value="ECO:0007669"/>
    <property type="project" value="Ensembl"/>
</dbReference>
<dbReference type="InterPro" id="IPR013783">
    <property type="entry name" value="Ig-like_fold"/>
</dbReference>
<sequence>MGVPLVPEASGPRCGPVLLALFLAASRGPAAAFKVATPYSLYMCSEGQNVSLTCRIAGPMAKGHDVTYYKTWYRSSRGEVQVCSERRPIRNLTFQDLHLHHSAHQANASQDLAQRHGLESVSDHHGNFSITIYNLTLTDSGLYCCLVVEVRHRHSEHRVHGAMELVVQTDKAASTQCIAYPPSPRESESITAAALATGACIVGILCLPLILLLVYRQRQVASNRREYPRLPGWGVVRVQAMPPSPQPGPWDQQRQEAGTFPLCSRDGSCLSPCKENGGERRGPTCAIWGA</sequence>
<dbReference type="InterPro" id="IPR042473">
    <property type="entry name" value="VISTA"/>
</dbReference>
<dbReference type="GO" id="GO:0061133">
    <property type="term" value="F:endopeptidase activator activity"/>
    <property type="evidence" value="ECO:0007669"/>
    <property type="project" value="Ensembl"/>
</dbReference>
<dbReference type="GO" id="GO:2000562">
    <property type="term" value="P:negative regulation of CD4-positive, alpha-beta T cell proliferation"/>
    <property type="evidence" value="ECO:0007669"/>
    <property type="project" value="Ensembl"/>
</dbReference>
<reference evidence="4" key="1">
    <citation type="submission" date="2024-06" db="UniProtKB">
        <authorList>
            <consortium name="Ensembl"/>
        </authorList>
    </citation>
    <scope>IDENTIFICATION</scope>
</reference>
<dbReference type="InterPro" id="IPR013106">
    <property type="entry name" value="Ig_V-set"/>
</dbReference>
<dbReference type="GO" id="GO:0032700">
    <property type="term" value="P:negative regulation of interleukin-17 production"/>
    <property type="evidence" value="ECO:0007669"/>
    <property type="project" value="Ensembl"/>
</dbReference>
<dbReference type="OMA" id="QNCTFHT"/>
<organism evidence="4">
    <name type="scientific">Mustela putorius furo</name>
    <name type="common">European domestic ferret</name>
    <name type="synonym">Mustela furo</name>
    <dbReference type="NCBI Taxonomy" id="9669"/>
    <lineage>
        <taxon>Eukaryota</taxon>
        <taxon>Metazoa</taxon>
        <taxon>Chordata</taxon>
        <taxon>Craniata</taxon>
        <taxon>Vertebrata</taxon>
        <taxon>Euteleostomi</taxon>
        <taxon>Mammalia</taxon>
        <taxon>Eutheria</taxon>
        <taxon>Laurasiatheria</taxon>
        <taxon>Carnivora</taxon>
        <taxon>Caniformia</taxon>
        <taxon>Musteloidea</taxon>
        <taxon>Mustelidae</taxon>
        <taxon>Mustelinae</taxon>
        <taxon>Mustela</taxon>
    </lineage>
</organism>
<dbReference type="GO" id="GO:0019899">
    <property type="term" value="F:enzyme binding"/>
    <property type="evidence" value="ECO:0007669"/>
    <property type="project" value="Ensembl"/>
</dbReference>
<dbReference type="GO" id="GO:0120158">
    <property type="term" value="P:positive regulation of collagen catabolic process"/>
    <property type="evidence" value="ECO:0007669"/>
    <property type="project" value="Ensembl"/>
</dbReference>
<gene>
    <name evidence="4" type="primary">VSIR</name>
</gene>
<dbReference type="eggNOG" id="ENOG502QWBS">
    <property type="taxonomic scope" value="Eukaryota"/>
</dbReference>
<dbReference type="InterPro" id="IPR036179">
    <property type="entry name" value="Ig-like_dom_sf"/>
</dbReference>
<dbReference type="GO" id="GO:0032689">
    <property type="term" value="P:negative regulation of type II interferon production"/>
    <property type="evidence" value="ECO:0007669"/>
    <property type="project" value="Ensembl"/>
</dbReference>
<dbReference type="SUPFAM" id="SSF48726">
    <property type="entry name" value="Immunoglobulin"/>
    <property type="match status" value="1"/>
</dbReference>
<dbReference type="Ensembl" id="ENSMPUT00000004187.1">
    <property type="protein sequence ID" value="ENSMPUP00000004114.1"/>
    <property type="gene ID" value="ENSMPUG00000004148.1"/>
</dbReference>
<evidence type="ECO:0000256" key="2">
    <source>
        <dbReference type="SAM" id="SignalP"/>
    </source>
</evidence>
<dbReference type="InterPro" id="IPR007110">
    <property type="entry name" value="Ig-like_dom"/>
</dbReference>
<dbReference type="GO" id="GO:0050776">
    <property type="term" value="P:regulation of immune response"/>
    <property type="evidence" value="ECO:0007669"/>
    <property type="project" value="InterPro"/>
</dbReference>
<dbReference type="SMART" id="SM00409">
    <property type="entry name" value="IG"/>
    <property type="match status" value="1"/>
</dbReference>
<dbReference type="GeneTree" id="ENSGT00940000163256"/>
<evidence type="ECO:0000313" key="4">
    <source>
        <dbReference type="Ensembl" id="ENSMPUP00000004114.1"/>
    </source>
</evidence>
<dbReference type="GO" id="GO:0032693">
    <property type="term" value="P:negative regulation of interleukin-10 production"/>
    <property type="evidence" value="ECO:0007669"/>
    <property type="project" value="Ensembl"/>
</dbReference>
<accession>M3XYG3</accession>
<dbReference type="GO" id="GO:0032720">
    <property type="term" value="P:negative regulation of tumor necrosis factor production"/>
    <property type="evidence" value="ECO:0007669"/>
    <property type="project" value="Ensembl"/>
</dbReference>
<dbReference type="GO" id="GO:0030335">
    <property type="term" value="P:positive regulation of cell migration"/>
    <property type="evidence" value="ECO:0007669"/>
    <property type="project" value="Ensembl"/>
</dbReference>
<dbReference type="GO" id="GO:2000565">
    <property type="term" value="P:negative regulation of CD8-positive, alpha-beta T cell proliferation"/>
    <property type="evidence" value="ECO:0007669"/>
    <property type="project" value="Ensembl"/>
</dbReference>
<dbReference type="AlphaFoldDB" id="M3XYG3"/>
<evidence type="ECO:0000256" key="1">
    <source>
        <dbReference type="SAM" id="Phobius"/>
    </source>
</evidence>
<feature type="signal peptide" evidence="2">
    <location>
        <begin position="1"/>
        <end position="32"/>
    </location>
</feature>